<evidence type="ECO:0008006" key="3">
    <source>
        <dbReference type="Google" id="ProtNLM"/>
    </source>
</evidence>
<evidence type="ECO:0000313" key="1">
    <source>
        <dbReference type="EMBL" id="MDO1449881.1"/>
    </source>
</evidence>
<reference evidence="1" key="1">
    <citation type="submission" date="2023-07" db="EMBL/GenBank/DDBJ databases">
        <title>The genome sequence of Rhodocytophaga aerolata KACC 12507.</title>
        <authorList>
            <person name="Zhang X."/>
        </authorList>
    </citation>
    <scope>NUCLEOTIDE SEQUENCE</scope>
    <source>
        <strain evidence="1">KACC 12507</strain>
    </source>
</reference>
<dbReference type="EMBL" id="JAUKPO010000023">
    <property type="protein sequence ID" value="MDO1449881.1"/>
    <property type="molecule type" value="Genomic_DNA"/>
</dbReference>
<dbReference type="Proteomes" id="UP001168528">
    <property type="component" value="Unassembled WGS sequence"/>
</dbReference>
<name>A0ABT8RCP7_9BACT</name>
<comment type="caution">
    <text evidence="1">The sequence shown here is derived from an EMBL/GenBank/DDBJ whole genome shotgun (WGS) entry which is preliminary data.</text>
</comment>
<accession>A0ABT8RCP7</accession>
<organism evidence="1 2">
    <name type="scientific">Rhodocytophaga aerolata</name>
    <dbReference type="NCBI Taxonomy" id="455078"/>
    <lineage>
        <taxon>Bacteria</taxon>
        <taxon>Pseudomonadati</taxon>
        <taxon>Bacteroidota</taxon>
        <taxon>Cytophagia</taxon>
        <taxon>Cytophagales</taxon>
        <taxon>Rhodocytophagaceae</taxon>
        <taxon>Rhodocytophaga</taxon>
    </lineage>
</organism>
<gene>
    <name evidence="1" type="ORF">Q0590_26615</name>
</gene>
<sequence>MSADKPVTAQQMEPVRNAGYDIKYLVPANWVHIRQAHKLAILSTYVNPEETIFFLVGKFKDDSNQLTPEQALQELLTDFGVSQNKFIPTRYNRIRFMQTSGRGIKDGQSVHFDAMAAKHRGNIILLYVYATSDAYLNNLELIEKIAHSMAPYNGRK</sequence>
<keyword evidence="2" id="KW-1185">Reference proteome</keyword>
<evidence type="ECO:0000313" key="2">
    <source>
        <dbReference type="Proteomes" id="UP001168528"/>
    </source>
</evidence>
<proteinExistence type="predicted"/>
<dbReference type="RefSeq" id="WP_302040684.1">
    <property type="nucleotide sequence ID" value="NZ_JAUKPO010000023.1"/>
</dbReference>
<protein>
    <recommendedName>
        <fullName evidence="3">DUF1795 domain-containing protein</fullName>
    </recommendedName>
</protein>